<evidence type="ECO:0000256" key="5">
    <source>
        <dbReference type="ARBA" id="ARBA00022793"/>
    </source>
</evidence>
<dbReference type="GO" id="GO:0000162">
    <property type="term" value="P:L-tryptophan biosynthetic process"/>
    <property type="evidence" value="ECO:0007669"/>
    <property type="project" value="UniProtKB-UniRule"/>
</dbReference>
<comment type="similarity">
    <text evidence="3 9">Belongs to the TrpC family.</text>
</comment>
<comment type="catalytic activity">
    <reaction evidence="1 9">
        <text>1-(2-carboxyphenylamino)-1-deoxy-D-ribulose 5-phosphate + H(+) = (1S,2R)-1-C-(indol-3-yl)glycerol 3-phosphate + CO2 + H2O</text>
        <dbReference type="Rhea" id="RHEA:23476"/>
        <dbReference type="ChEBI" id="CHEBI:15377"/>
        <dbReference type="ChEBI" id="CHEBI:15378"/>
        <dbReference type="ChEBI" id="CHEBI:16526"/>
        <dbReference type="ChEBI" id="CHEBI:58613"/>
        <dbReference type="ChEBI" id="CHEBI:58866"/>
        <dbReference type="EC" id="4.1.1.48"/>
    </reaction>
</comment>
<dbReference type="NCBIfam" id="NF001377">
    <property type="entry name" value="PRK00278.2-4"/>
    <property type="match status" value="1"/>
</dbReference>
<dbReference type="EMBL" id="CP016768">
    <property type="protein sequence ID" value="ASY09447.1"/>
    <property type="molecule type" value="Genomic_DNA"/>
</dbReference>
<evidence type="ECO:0000256" key="4">
    <source>
        <dbReference type="ARBA" id="ARBA00022605"/>
    </source>
</evidence>
<dbReference type="CDD" id="cd00331">
    <property type="entry name" value="IGPS"/>
    <property type="match status" value="1"/>
</dbReference>
<keyword evidence="8 9" id="KW-0456">Lyase</keyword>
<evidence type="ECO:0000256" key="9">
    <source>
        <dbReference type="HAMAP-Rule" id="MF_00134"/>
    </source>
</evidence>
<organism evidence="11 12">
    <name type="scientific">Candidatus Nanopelagicus limnae</name>
    <dbReference type="NCBI Taxonomy" id="1884634"/>
    <lineage>
        <taxon>Bacteria</taxon>
        <taxon>Bacillati</taxon>
        <taxon>Actinomycetota</taxon>
        <taxon>Actinomycetes</taxon>
        <taxon>Candidatus Nanopelagicales</taxon>
        <taxon>Candidatus Nanopelagicaceae</taxon>
        <taxon>Candidatus Nanopelagicus</taxon>
    </lineage>
</organism>
<protein>
    <recommendedName>
        <fullName evidence="9">Indole-3-glycerol phosphate synthase</fullName>
        <shortName evidence="9">IGPS</shortName>
        <ecNumber evidence="9">4.1.1.48</ecNumber>
    </recommendedName>
</protein>
<keyword evidence="4 9" id="KW-0028">Amino-acid biosynthesis</keyword>
<keyword evidence="12" id="KW-1185">Reference proteome</keyword>
<dbReference type="NCBIfam" id="NF001369">
    <property type="entry name" value="PRK00278.1-1"/>
    <property type="match status" value="1"/>
</dbReference>
<dbReference type="GO" id="GO:0004425">
    <property type="term" value="F:indole-3-glycerol-phosphate synthase activity"/>
    <property type="evidence" value="ECO:0007669"/>
    <property type="project" value="UniProtKB-UniRule"/>
</dbReference>
<dbReference type="PANTHER" id="PTHR22854:SF2">
    <property type="entry name" value="INDOLE-3-GLYCEROL-PHOSPHATE SYNTHASE"/>
    <property type="match status" value="1"/>
</dbReference>
<dbReference type="InterPro" id="IPR013785">
    <property type="entry name" value="Aldolase_TIM"/>
</dbReference>
<dbReference type="FunFam" id="3.20.20.70:FF:000024">
    <property type="entry name" value="Indole-3-glycerol phosphate synthase"/>
    <property type="match status" value="1"/>
</dbReference>
<keyword evidence="7 9" id="KW-0057">Aromatic amino acid biosynthesis</keyword>
<dbReference type="KEGG" id="abam:B1s21122_03735"/>
<dbReference type="OrthoDB" id="9804217at2"/>
<dbReference type="EC" id="4.1.1.48" evidence="9"/>
<accession>A0A249JY43</accession>
<dbReference type="Pfam" id="PF00218">
    <property type="entry name" value="IGPS"/>
    <property type="match status" value="1"/>
</dbReference>
<evidence type="ECO:0000313" key="11">
    <source>
        <dbReference type="EMBL" id="ASY09447.1"/>
    </source>
</evidence>
<dbReference type="SUPFAM" id="SSF51366">
    <property type="entry name" value="Ribulose-phoshate binding barrel"/>
    <property type="match status" value="1"/>
</dbReference>
<keyword evidence="6 9" id="KW-0822">Tryptophan biosynthesis</keyword>
<evidence type="ECO:0000256" key="6">
    <source>
        <dbReference type="ARBA" id="ARBA00022822"/>
    </source>
</evidence>
<evidence type="ECO:0000259" key="10">
    <source>
        <dbReference type="Pfam" id="PF00218"/>
    </source>
</evidence>
<comment type="pathway">
    <text evidence="2 9">Amino-acid biosynthesis; L-tryptophan biosynthesis; L-tryptophan from chorismate: step 4/5.</text>
</comment>
<dbReference type="Proteomes" id="UP000217153">
    <property type="component" value="Chromosome"/>
</dbReference>
<dbReference type="GO" id="GO:0004640">
    <property type="term" value="F:phosphoribosylanthranilate isomerase activity"/>
    <property type="evidence" value="ECO:0007669"/>
    <property type="project" value="TreeGrafter"/>
</dbReference>
<dbReference type="Gene3D" id="3.20.20.70">
    <property type="entry name" value="Aldolase class I"/>
    <property type="match status" value="1"/>
</dbReference>
<sequence length="259" mass="28362">MSESNVLTQIIEGVLEDVEKRFVPINQLREQLENAPKLRGAFKALNQDGMRLIAEVKRSSPSKGNLAEIADPKELAGKYQEGGADVISVLTEERRFKGSIADLVSVRSSVDLPVLRKDFIVTEFQVIESRILGADLILLIVAGLSKSQLIDFYQLSTELGMDVLVEVHNMDEAEKALDVGAKIIGVNSRNLKTLEVSEKTFETILPVLPSQILKVAESGISNRQQVALVEQLGAKAVLVGESLVRAGNPVHTIKELLNR</sequence>
<feature type="domain" description="Indole-3-glycerol phosphate synthase" evidence="10">
    <location>
        <begin position="8"/>
        <end position="256"/>
    </location>
</feature>
<evidence type="ECO:0000256" key="7">
    <source>
        <dbReference type="ARBA" id="ARBA00023141"/>
    </source>
</evidence>
<dbReference type="UniPathway" id="UPA00035">
    <property type="reaction ID" value="UER00043"/>
</dbReference>
<dbReference type="HAMAP" id="MF_00134_B">
    <property type="entry name" value="IGPS_B"/>
    <property type="match status" value="1"/>
</dbReference>
<evidence type="ECO:0000256" key="8">
    <source>
        <dbReference type="ARBA" id="ARBA00023239"/>
    </source>
</evidence>
<name>A0A249JY43_9ACTN</name>
<dbReference type="PROSITE" id="PS00614">
    <property type="entry name" value="IGPS"/>
    <property type="match status" value="1"/>
</dbReference>
<dbReference type="PANTHER" id="PTHR22854">
    <property type="entry name" value="TRYPTOPHAN BIOSYNTHESIS PROTEIN"/>
    <property type="match status" value="1"/>
</dbReference>
<keyword evidence="5 9" id="KW-0210">Decarboxylase</keyword>
<evidence type="ECO:0000256" key="1">
    <source>
        <dbReference type="ARBA" id="ARBA00001633"/>
    </source>
</evidence>
<dbReference type="AlphaFoldDB" id="A0A249JY43"/>
<dbReference type="InterPro" id="IPR011060">
    <property type="entry name" value="RibuloseP-bd_barrel"/>
</dbReference>
<dbReference type="InterPro" id="IPR013798">
    <property type="entry name" value="Indole-3-glycerol_P_synth_dom"/>
</dbReference>
<gene>
    <name evidence="9" type="primary">trpC</name>
    <name evidence="11" type="ORF">B1s21122_03735</name>
</gene>
<evidence type="ECO:0000313" key="12">
    <source>
        <dbReference type="Proteomes" id="UP000217153"/>
    </source>
</evidence>
<reference evidence="12" key="1">
    <citation type="submission" date="2016-10" db="EMBL/GenBank/DDBJ databases">
        <title>High microdiversification within the ubiquitous acI lineage of Actinobacteria.</title>
        <authorList>
            <person name="Neuenschwander S.M."/>
            <person name="Salcher M."/>
            <person name="Ghai R."/>
            <person name="Pernthaler J."/>
        </authorList>
    </citation>
    <scope>NUCLEOTIDE SEQUENCE [LARGE SCALE GENOMIC DNA]</scope>
</reference>
<evidence type="ECO:0000256" key="2">
    <source>
        <dbReference type="ARBA" id="ARBA00004696"/>
    </source>
</evidence>
<dbReference type="InterPro" id="IPR001468">
    <property type="entry name" value="Indole-3-GlycerolPSynthase_CS"/>
</dbReference>
<proteinExistence type="inferred from homology"/>
<evidence type="ECO:0000256" key="3">
    <source>
        <dbReference type="ARBA" id="ARBA00008737"/>
    </source>
</evidence>
<dbReference type="InterPro" id="IPR045186">
    <property type="entry name" value="Indole-3-glycerol_P_synth"/>
</dbReference>
<dbReference type="RefSeq" id="WP_095680756.1">
    <property type="nucleotide sequence ID" value="NZ_CP016768.2"/>
</dbReference>